<dbReference type="Proteomes" id="UP000287866">
    <property type="component" value="Unassembled WGS sequence"/>
</dbReference>
<evidence type="ECO:0000313" key="1">
    <source>
        <dbReference type="EMBL" id="NHA69342.1"/>
    </source>
</evidence>
<name>A0A8T6R6F9_9MICO</name>
<protein>
    <submittedName>
        <fullName evidence="1">HAD family hydrolase</fullName>
    </submittedName>
</protein>
<dbReference type="PANTHER" id="PTHR43434:SF1">
    <property type="entry name" value="PHOSPHOGLYCOLATE PHOSPHATASE"/>
    <property type="match status" value="1"/>
</dbReference>
<keyword evidence="2" id="KW-1185">Reference proteome</keyword>
<reference evidence="1" key="1">
    <citation type="submission" date="2020-03" db="EMBL/GenBank/DDBJ databases">
        <title>Phycicoccus flavus sp. nov., a novel endophytic actinobacterium isolated from branch of Kandelia candel.</title>
        <authorList>
            <person name="Tuo L."/>
        </authorList>
    </citation>
    <scope>NUCLEOTIDE SEQUENCE</scope>
    <source>
        <strain evidence="1">CMS6Z-2</strain>
    </source>
</reference>
<dbReference type="GO" id="GO:0008967">
    <property type="term" value="F:phosphoglycolate phosphatase activity"/>
    <property type="evidence" value="ECO:0007669"/>
    <property type="project" value="TreeGrafter"/>
</dbReference>
<dbReference type="InterPro" id="IPR036412">
    <property type="entry name" value="HAD-like_sf"/>
</dbReference>
<gene>
    <name evidence="1" type="ORF">EPD83_014960</name>
</gene>
<dbReference type="PANTHER" id="PTHR43434">
    <property type="entry name" value="PHOSPHOGLYCOLATE PHOSPHATASE"/>
    <property type="match status" value="1"/>
</dbReference>
<evidence type="ECO:0000313" key="2">
    <source>
        <dbReference type="Proteomes" id="UP000287866"/>
    </source>
</evidence>
<sequence>MTSALVVLDIGETLVTGPDRGPARRVAELVGADRETARRMQRVLMTTDAAGPDEAAAALAPVVPAVPAAALRAAVGDVWEAQRHDARPVPGALSALTALVDAGIGLAVLSDIWPPYLASVRDAYGAFFDEHVPEALQTFSFRVGTGKPSPEGLARLLSRAGVAPGAAVMVGDSVRKDLEPAAALGVATVHVTSEAVRDERSFVPSLRLASVADLTPDLVAAALDAGVRIR</sequence>
<keyword evidence="1" id="KW-0378">Hydrolase</keyword>
<dbReference type="GO" id="GO:0006281">
    <property type="term" value="P:DNA repair"/>
    <property type="evidence" value="ECO:0007669"/>
    <property type="project" value="TreeGrafter"/>
</dbReference>
<proteinExistence type="predicted"/>
<dbReference type="Pfam" id="PF00702">
    <property type="entry name" value="Hydrolase"/>
    <property type="match status" value="1"/>
</dbReference>
<dbReference type="AlphaFoldDB" id="A0A8T6R6F9"/>
<dbReference type="SUPFAM" id="SSF56784">
    <property type="entry name" value="HAD-like"/>
    <property type="match status" value="1"/>
</dbReference>
<organism evidence="1 2">
    <name type="scientific">Phycicoccus flavus</name>
    <dbReference type="NCBI Taxonomy" id="2502783"/>
    <lineage>
        <taxon>Bacteria</taxon>
        <taxon>Bacillati</taxon>
        <taxon>Actinomycetota</taxon>
        <taxon>Actinomycetes</taxon>
        <taxon>Micrococcales</taxon>
        <taxon>Intrasporangiaceae</taxon>
        <taxon>Phycicoccus</taxon>
    </lineage>
</organism>
<accession>A0A8T6R6F9</accession>
<dbReference type="InterPro" id="IPR023214">
    <property type="entry name" value="HAD_sf"/>
</dbReference>
<dbReference type="RefSeq" id="WP_165566790.1">
    <property type="nucleotide sequence ID" value="NZ_SAYU02000056.1"/>
</dbReference>
<comment type="caution">
    <text evidence="1">The sequence shown here is derived from an EMBL/GenBank/DDBJ whole genome shotgun (WGS) entry which is preliminary data.</text>
</comment>
<dbReference type="Gene3D" id="3.40.50.1000">
    <property type="entry name" value="HAD superfamily/HAD-like"/>
    <property type="match status" value="1"/>
</dbReference>
<dbReference type="EMBL" id="SAYU02000056">
    <property type="protein sequence ID" value="NHA69342.1"/>
    <property type="molecule type" value="Genomic_DNA"/>
</dbReference>
<dbReference type="InterPro" id="IPR050155">
    <property type="entry name" value="HAD-like_hydrolase_sf"/>
</dbReference>